<comment type="caution">
    <text evidence="1">The sequence shown here is derived from an EMBL/GenBank/DDBJ whole genome shotgun (WGS) entry which is preliminary data.</text>
</comment>
<protein>
    <submittedName>
        <fullName evidence="1">Uncharacterized protein</fullName>
    </submittedName>
</protein>
<name>A0ACB8CNJ1_DERSI</name>
<reference evidence="1" key="1">
    <citation type="submission" date="2020-05" db="EMBL/GenBank/DDBJ databases">
        <title>Large-scale comparative analyses of tick genomes elucidate their genetic diversity and vector capacities.</title>
        <authorList>
            <person name="Jia N."/>
            <person name="Wang J."/>
            <person name="Shi W."/>
            <person name="Du L."/>
            <person name="Sun Y."/>
            <person name="Zhan W."/>
            <person name="Jiang J."/>
            <person name="Wang Q."/>
            <person name="Zhang B."/>
            <person name="Ji P."/>
            <person name="Sakyi L.B."/>
            <person name="Cui X."/>
            <person name="Yuan T."/>
            <person name="Jiang B."/>
            <person name="Yang W."/>
            <person name="Lam T.T.-Y."/>
            <person name="Chang Q."/>
            <person name="Ding S."/>
            <person name="Wang X."/>
            <person name="Zhu J."/>
            <person name="Ruan X."/>
            <person name="Zhao L."/>
            <person name="Wei J."/>
            <person name="Que T."/>
            <person name="Du C."/>
            <person name="Cheng J."/>
            <person name="Dai P."/>
            <person name="Han X."/>
            <person name="Huang E."/>
            <person name="Gao Y."/>
            <person name="Liu J."/>
            <person name="Shao H."/>
            <person name="Ye R."/>
            <person name="Li L."/>
            <person name="Wei W."/>
            <person name="Wang X."/>
            <person name="Wang C."/>
            <person name="Yang T."/>
            <person name="Huo Q."/>
            <person name="Li W."/>
            <person name="Guo W."/>
            <person name="Chen H."/>
            <person name="Zhou L."/>
            <person name="Ni X."/>
            <person name="Tian J."/>
            <person name="Zhou Y."/>
            <person name="Sheng Y."/>
            <person name="Liu T."/>
            <person name="Pan Y."/>
            <person name="Xia L."/>
            <person name="Li J."/>
            <person name="Zhao F."/>
            <person name="Cao W."/>
        </authorList>
    </citation>
    <scope>NUCLEOTIDE SEQUENCE</scope>
    <source>
        <strain evidence="1">Dsil-2018</strain>
    </source>
</reference>
<organism evidence="1 2">
    <name type="scientific">Dermacentor silvarum</name>
    <name type="common">Tick</name>
    <dbReference type="NCBI Taxonomy" id="543639"/>
    <lineage>
        <taxon>Eukaryota</taxon>
        <taxon>Metazoa</taxon>
        <taxon>Ecdysozoa</taxon>
        <taxon>Arthropoda</taxon>
        <taxon>Chelicerata</taxon>
        <taxon>Arachnida</taxon>
        <taxon>Acari</taxon>
        <taxon>Parasitiformes</taxon>
        <taxon>Ixodida</taxon>
        <taxon>Ixodoidea</taxon>
        <taxon>Ixodidae</taxon>
        <taxon>Rhipicephalinae</taxon>
        <taxon>Dermacentor</taxon>
    </lineage>
</organism>
<evidence type="ECO:0000313" key="1">
    <source>
        <dbReference type="EMBL" id="KAH7946365.1"/>
    </source>
</evidence>
<proteinExistence type="predicted"/>
<gene>
    <name evidence="1" type="ORF">HPB49_023572</name>
</gene>
<dbReference type="EMBL" id="CM023475">
    <property type="protein sequence ID" value="KAH7946365.1"/>
    <property type="molecule type" value="Genomic_DNA"/>
</dbReference>
<keyword evidence="2" id="KW-1185">Reference proteome</keyword>
<evidence type="ECO:0000313" key="2">
    <source>
        <dbReference type="Proteomes" id="UP000821865"/>
    </source>
</evidence>
<accession>A0ACB8CNJ1</accession>
<sequence>MRRHTAEEISDLSVITGFHPPRIGFVSQSGIYVRTDRAAGARLASNGRADEESASRASPVAVAAGGDGTSTTTTAKDISTTMLEESMVLHCSHCSLRFTGPSAVAQLRDHLMCVHSGGGGQPEDSMPVKKEPIDEVRPPSPSPRPPSDGPVVGVAAFTCAKCNLSFSKKEHLEKHDLVHTATGPGAQPRPSQAPAQPSADENAAVRKFKCPELSCGKAFKFKHHLKEHIRIHSGEKPFECQHCLKRFSHSGSYSSHMTSKKCLIVNLKVRKMDTKAARQRAASGATGGAQNNTFRPIIPKFGAGGEVSVSTPGERLPPRPLPVSWRLHRPLAILCEPTGRSATVPAFVRVSAHPSAPAGQPVLGDSAPIPPTHSAALVQRGGPNAAGQQRRHGEGLVAGQQRRRQTSAALPTP</sequence>
<dbReference type="Proteomes" id="UP000821865">
    <property type="component" value="Chromosome 6"/>
</dbReference>